<reference evidence="2 3" key="1">
    <citation type="submission" date="2024-05" db="EMBL/GenBank/DDBJ databases">
        <authorList>
            <person name="Wallberg A."/>
        </authorList>
    </citation>
    <scope>NUCLEOTIDE SEQUENCE [LARGE SCALE GENOMIC DNA]</scope>
</reference>
<proteinExistence type="predicted"/>
<organism evidence="2 3">
    <name type="scientific">Meganyctiphanes norvegica</name>
    <name type="common">Northern krill</name>
    <name type="synonym">Thysanopoda norvegica</name>
    <dbReference type="NCBI Taxonomy" id="48144"/>
    <lineage>
        <taxon>Eukaryota</taxon>
        <taxon>Metazoa</taxon>
        <taxon>Ecdysozoa</taxon>
        <taxon>Arthropoda</taxon>
        <taxon>Crustacea</taxon>
        <taxon>Multicrustacea</taxon>
        <taxon>Malacostraca</taxon>
        <taxon>Eumalacostraca</taxon>
        <taxon>Eucarida</taxon>
        <taxon>Euphausiacea</taxon>
        <taxon>Euphausiidae</taxon>
        <taxon>Meganyctiphanes</taxon>
    </lineage>
</organism>
<dbReference type="AlphaFoldDB" id="A0AAV2SUU8"/>
<evidence type="ECO:0000313" key="2">
    <source>
        <dbReference type="EMBL" id="CAL4255297.1"/>
    </source>
</evidence>
<evidence type="ECO:0000313" key="3">
    <source>
        <dbReference type="Proteomes" id="UP001497623"/>
    </source>
</evidence>
<keyword evidence="3" id="KW-1185">Reference proteome</keyword>
<evidence type="ECO:0000256" key="1">
    <source>
        <dbReference type="SAM" id="MobiDB-lite"/>
    </source>
</evidence>
<name>A0AAV2SUU8_MEGNR</name>
<accession>A0AAV2SUU8</accession>
<evidence type="ECO:0008006" key="4">
    <source>
        <dbReference type="Google" id="ProtNLM"/>
    </source>
</evidence>
<comment type="caution">
    <text evidence="2">The sequence shown here is derived from an EMBL/GenBank/DDBJ whole genome shotgun (WGS) entry which is preliminary data.</text>
</comment>
<sequence>MKRMMKICIGVRKQKERVEENEDMGNDKEEEGGKENEENKENENKEIDEDDYSWYEENINTWDECLMAAKEKGIFKKCIDCKQMYWAEYDKKAKIKCLVCKLNYHGCVKEKSCKLSEGYVWLCIECKETIENKDTELIEKIREEMVKKITIGKNTEKRTYEHKKD</sequence>
<feature type="compositionally biased region" description="Basic and acidic residues" evidence="1">
    <location>
        <begin position="25"/>
        <end position="45"/>
    </location>
</feature>
<feature type="non-terminal residue" evidence="2">
    <location>
        <position position="165"/>
    </location>
</feature>
<feature type="region of interest" description="Disordered" evidence="1">
    <location>
        <begin position="15"/>
        <end position="47"/>
    </location>
</feature>
<dbReference type="Proteomes" id="UP001497623">
    <property type="component" value="Unassembled WGS sequence"/>
</dbReference>
<gene>
    <name evidence="2" type="ORF">MNOR_LOCUS41990</name>
</gene>
<protein>
    <recommendedName>
        <fullName evidence="4">PHD-type domain-containing protein</fullName>
    </recommendedName>
</protein>
<dbReference type="EMBL" id="CAXKWB010186103">
    <property type="protein sequence ID" value="CAL4255297.1"/>
    <property type="molecule type" value="Genomic_DNA"/>
</dbReference>